<feature type="domain" description="Serine aminopeptidase S33" evidence="2">
    <location>
        <begin position="122"/>
        <end position="223"/>
    </location>
</feature>
<dbReference type="GO" id="GO:0047372">
    <property type="term" value="F:monoacylglycerol lipase activity"/>
    <property type="evidence" value="ECO:0007669"/>
    <property type="project" value="TreeGrafter"/>
</dbReference>
<dbReference type="GO" id="GO:0005789">
    <property type="term" value="C:endoplasmic reticulum membrane"/>
    <property type="evidence" value="ECO:0007669"/>
    <property type="project" value="TreeGrafter"/>
</dbReference>
<feature type="transmembrane region" description="Helical" evidence="1">
    <location>
        <begin position="21"/>
        <end position="42"/>
    </location>
</feature>
<proteinExistence type="predicted"/>
<keyword evidence="1" id="KW-0812">Transmembrane</keyword>
<dbReference type="InterPro" id="IPR029058">
    <property type="entry name" value="AB_hydrolase_fold"/>
</dbReference>
<evidence type="ECO:0000256" key="1">
    <source>
        <dbReference type="SAM" id="Phobius"/>
    </source>
</evidence>
<evidence type="ECO:0000313" key="4">
    <source>
        <dbReference type="Proteomes" id="UP001432322"/>
    </source>
</evidence>
<evidence type="ECO:0000313" key="3">
    <source>
        <dbReference type="EMBL" id="GMT09423.1"/>
    </source>
</evidence>
<dbReference type="SUPFAM" id="SSF53474">
    <property type="entry name" value="alpha/beta-Hydrolases"/>
    <property type="match status" value="1"/>
</dbReference>
<keyword evidence="1" id="KW-0472">Membrane</keyword>
<dbReference type="AlphaFoldDB" id="A0AAV5URW0"/>
<comment type="caution">
    <text evidence="3">The sequence shown here is derived from an EMBL/GenBank/DDBJ whole genome shotgun (WGS) entry which is preliminary data.</text>
</comment>
<gene>
    <name evidence="3" type="ORF">PFISCL1PPCAC_720</name>
</gene>
<accession>A0AAV5URW0</accession>
<evidence type="ECO:0000259" key="2">
    <source>
        <dbReference type="Pfam" id="PF12146"/>
    </source>
</evidence>
<keyword evidence="4" id="KW-1185">Reference proteome</keyword>
<feature type="non-terminal residue" evidence="3">
    <location>
        <position position="338"/>
    </location>
</feature>
<sequence>SSRRAVAMKNEKLFMFLTYPLIIIVAAVVILFVSTPVVLYSFPQITSFIIEFNFMATPQSNAGMMAKLGREFYLTSGSTTISVWHITPDEAQLSTKKDYVNLLNDTNYRILVYFPSQERDMEKFASFCRVLKAWNNVQIISFDYKGSGKSAGDTTQYGAIEDALTVYHWIRKQTPNNAIHFWAHSLGAGIASATLKQLVAEGYEVKSIVLEAPIYDTLTLMQSYWLYKMYAFLLPKNFISKSLDIVDINYSTTKSISTVDVPTLVLHGEHDDVVTVENSRRLVREARKKRDFIFIVEWRCKRVTHWPGQQAGRDEIKNLVESVEYLKKITIVSVVLNK</sequence>
<protein>
    <recommendedName>
        <fullName evidence="2">Serine aminopeptidase S33 domain-containing protein</fullName>
    </recommendedName>
</protein>
<dbReference type="PANTHER" id="PTHR12277:SF194">
    <property type="entry name" value="FI04476P"/>
    <property type="match status" value="1"/>
</dbReference>
<reference evidence="3" key="1">
    <citation type="submission" date="2023-10" db="EMBL/GenBank/DDBJ databases">
        <title>Genome assembly of Pristionchus species.</title>
        <authorList>
            <person name="Yoshida K."/>
            <person name="Sommer R.J."/>
        </authorList>
    </citation>
    <scope>NUCLEOTIDE SEQUENCE</scope>
    <source>
        <strain evidence="3">RS5133</strain>
    </source>
</reference>
<dbReference type="GO" id="GO:0006660">
    <property type="term" value="P:phosphatidylserine catabolic process"/>
    <property type="evidence" value="ECO:0007669"/>
    <property type="project" value="TreeGrafter"/>
</dbReference>
<feature type="non-terminal residue" evidence="3">
    <location>
        <position position="1"/>
    </location>
</feature>
<keyword evidence="1" id="KW-1133">Transmembrane helix</keyword>
<dbReference type="GO" id="GO:0004622">
    <property type="term" value="F:phosphatidylcholine lysophospholipase activity"/>
    <property type="evidence" value="ECO:0007669"/>
    <property type="project" value="TreeGrafter"/>
</dbReference>
<dbReference type="PANTHER" id="PTHR12277">
    <property type="entry name" value="ALPHA/BETA HYDROLASE DOMAIN-CONTAINING PROTEIN"/>
    <property type="match status" value="1"/>
</dbReference>
<dbReference type="Pfam" id="PF12146">
    <property type="entry name" value="Hydrolase_4"/>
    <property type="match status" value="1"/>
</dbReference>
<dbReference type="Proteomes" id="UP001432322">
    <property type="component" value="Unassembled WGS sequence"/>
</dbReference>
<dbReference type="EMBL" id="BTSY01000001">
    <property type="protein sequence ID" value="GMT09423.1"/>
    <property type="molecule type" value="Genomic_DNA"/>
</dbReference>
<dbReference type="InterPro" id="IPR022742">
    <property type="entry name" value="Hydrolase_4"/>
</dbReference>
<name>A0AAV5URW0_9BILA</name>
<dbReference type="GO" id="GO:0052651">
    <property type="term" value="P:monoacylglycerol catabolic process"/>
    <property type="evidence" value="ECO:0007669"/>
    <property type="project" value="TreeGrafter"/>
</dbReference>
<organism evidence="3 4">
    <name type="scientific">Pristionchus fissidentatus</name>
    <dbReference type="NCBI Taxonomy" id="1538716"/>
    <lineage>
        <taxon>Eukaryota</taxon>
        <taxon>Metazoa</taxon>
        <taxon>Ecdysozoa</taxon>
        <taxon>Nematoda</taxon>
        <taxon>Chromadorea</taxon>
        <taxon>Rhabditida</taxon>
        <taxon>Rhabditina</taxon>
        <taxon>Diplogasteromorpha</taxon>
        <taxon>Diplogasteroidea</taxon>
        <taxon>Neodiplogasteridae</taxon>
        <taxon>Pristionchus</taxon>
    </lineage>
</organism>
<dbReference type="Gene3D" id="3.40.50.1820">
    <property type="entry name" value="alpha/beta hydrolase"/>
    <property type="match status" value="1"/>
</dbReference>